<evidence type="ECO:0000256" key="2">
    <source>
        <dbReference type="SAM" id="MobiDB-lite"/>
    </source>
</evidence>
<dbReference type="Gene3D" id="3.40.50.1000">
    <property type="entry name" value="HAD superfamily/HAD-like"/>
    <property type="match status" value="1"/>
</dbReference>
<proteinExistence type="predicted"/>
<keyword evidence="1" id="KW-0378">Hydrolase</keyword>
<reference evidence="3" key="1">
    <citation type="submission" date="2022-08" db="EMBL/GenBank/DDBJ databases">
        <authorList>
            <consortium name="DOE Joint Genome Institute"/>
            <person name="Min B."/>
            <person name="Sierra-Patev S."/>
            <person name="Naranjo-Ortiz M."/>
            <person name="Looney B."/>
            <person name="Konkel Z."/>
            <person name="Slot J.C."/>
            <person name="Sakamoto Y."/>
            <person name="Steenwyk J.L."/>
            <person name="Rokas A."/>
            <person name="Carro J."/>
            <person name="Camarero S."/>
            <person name="Ferreira P."/>
            <person name="Molpeceres G."/>
            <person name="Ruiz-duenas F.J."/>
            <person name="Serrano A."/>
            <person name="Henrissat B."/>
            <person name="Drula E."/>
            <person name="Hughes K.W."/>
            <person name="Mata J.L."/>
            <person name="Ishikawa N.K."/>
            <person name="Vargas-Isla R."/>
            <person name="Ushijima S."/>
            <person name="Smith C.A."/>
            <person name="Ahrendt S."/>
            <person name="Andreopoulos W."/>
            <person name="He G."/>
            <person name="LaButti K."/>
            <person name="Lipzen A."/>
            <person name="Ng V."/>
            <person name="Riley R."/>
            <person name="Sandor L."/>
            <person name="Barry K."/>
            <person name="Martinez A.T."/>
            <person name="Xiao Y."/>
            <person name="Gibbons J.G."/>
            <person name="Terashima K."/>
            <person name="Hibbett D.S."/>
            <person name="Grigoriev I.V."/>
        </authorList>
    </citation>
    <scope>NUCLEOTIDE SEQUENCE</scope>
    <source>
        <strain evidence="3">ET3784</strain>
    </source>
</reference>
<sequence length="313" mass="34661">MSQGTAKLTDFKVLVFDVYGTLANWETGIYLGLEPMLSRYTESSSWSRKQALEAYTAVESDLQAKYPHLLYSDLLSKVHQVMEERLKAASGLPAASSAESDSSSPADNSGASTSNQSAPALLDDEHVQFGQSIKDWPIFPDSSAALHTLSKYYKLVVLSNVDRRSFAHTLAKLSEGPSTEFAPETYLPPDSKDLWYPQHSSKSKSPFTLVLTAQDVQSYKPALRGFEIALDIIHQESELLNTPKHQVLWVAQSLFHDIEPVGRLGVNSAFIDRKGATMGFRAGLQPPYSWKFETLGEMAEAVMKESIQYGETQ</sequence>
<dbReference type="InterPro" id="IPR036412">
    <property type="entry name" value="HAD-like_sf"/>
</dbReference>
<dbReference type="InterPro" id="IPR023214">
    <property type="entry name" value="HAD_sf"/>
</dbReference>
<gene>
    <name evidence="3" type="ORF">DFJ43DRAFT_1101994</name>
</gene>
<dbReference type="EMBL" id="JANVFO010000084">
    <property type="protein sequence ID" value="KAJ3715565.1"/>
    <property type="molecule type" value="Genomic_DNA"/>
</dbReference>
<dbReference type="GO" id="GO:0016787">
    <property type="term" value="F:hydrolase activity"/>
    <property type="evidence" value="ECO:0007669"/>
    <property type="project" value="UniProtKB-KW"/>
</dbReference>
<evidence type="ECO:0000256" key="1">
    <source>
        <dbReference type="ARBA" id="ARBA00022801"/>
    </source>
</evidence>
<keyword evidence="4" id="KW-1185">Reference proteome</keyword>
<comment type="caution">
    <text evidence="3">The sequence shown here is derived from an EMBL/GenBank/DDBJ whole genome shotgun (WGS) entry which is preliminary data.</text>
</comment>
<dbReference type="InterPro" id="IPR051540">
    <property type="entry name" value="S-2-haloacid_dehalogenase"/>
</dbReference>
<name>A0AA38MVT6_9AGAR</name>
<reference evidence="3" key="2">
    <citation type="journal article" date="2023" name="Proc. Natl. Acad. Sci. U.S.A.">
        <title>A global phylogenomic analysis of the shiitake genus Lentinula.</title>
        <authorList>
            <person name="Sierra-Patev S."/>
            <person name="Min B."/>
            <person name="Naranjo-Ortiz M."/>
            <person name="Looney B."/>
            <person name="Konkel Z."/>
            <person name="Slot J.C."/>
            <person name="Sakamoto Y."/>
            <person name="Steenwyk J.L."/>
            <person name="Rokas A."/>
            <person name="Carro J."/>
            <person name="Camarero S."/>
            <person name="Ferreira P."/>
            <person name="Molpeceres G."/>
            <person name="Ruiz-Duenas F.J."/>
            <person name="Serrano A."/>
            <person name="Henrissat B."/>
            <person name="Drula E."/>
            <person name="Hughes K.W."/>
            <person name="Mata J.L."/>
            <person name="Ishikawa N.K."/>
            <person name="Vargas-Isla R."/>
            <person name="Ushijima S."/>
            <person name="Smith C.A."/>
            <person name="Donoghue J."/>
            <person name="Ahrendt S."/>
            <person name="Andreopoulos W."/>
            <person name="He G."/>
            <person name="LaButti K."/>
            <person name="Lipzen A."/>
            <person name="Ng V."/>
            <person name="Riley R."/>
            <person name="Sandor L."/>
            <person name="Barry K."/>
            <person name="Martinez A.T."/>
            <person name="Xiao Y."/>
            <person name="Gibbons J.G."/>
            <person name="Terashima K."/>
            <person name="Grigoriev I.V."/>
            <person name="Hibbett D."/>
        </authorList>
    </citation>
    <scope>NUCLEOTIDE SEQUENCE</scope>
    <source>
        <strain evidence="3">ET3784</strain>
    </source>
</reference>
<evidence type="ECO:0000313" key="4">
    <source>
        <dbReference type="Proteomes" id="UP001176059"/>
    </source>
</evidence>
<feature type="region of interest" description="Disordered" evidence="2">
    <location>
        <begin position="92"/>
        <end position="117"/>
    </location>
</feature>
<accession>A0AA38MVT6</accession>
<dbReference type="PANTHER" id="PTHR43316:SF9">
    <property type="entry name" value="ACID DEHALOGENASE, PUTATIVE (AFU_ORTHOLOGUE AFUA_6G14460)-RELATED"/>
    <property type="match status" value="1"/>
</dbReference>
<dbReference type="SUPFAM" id="SSF56784">
    <property type="entry name" value="HAD-like"/>
    <property type="match status" value="1"/>
</dbReference>
<evidence type="ECO:0000313" key="3">
    <source>
        <dbReference type="EMBL" id="KAJ3715565.1"/>
    </source>
</evidence>
<dbReference type="Gene3D" id="1.10.150.750">
    <property type="match status" value="1"/>
</dbReference>
<organism evidence="3 4">
    <name type="scientific">Lentinula guzmanii</name>
    <dbReference type="NCBI Taxonomy" id="2804957"/>
    <lineage>
        <taxon>Eukaryota</taxon>
        <taxon>Fungi</taxon>
        <taxon>Dikarya</taxon>
        <taxon>Basidiomycota</taxon>
        <taxon>Agaricomycotina</taxon>
        <taxon>Agaricomycetes</taxon>
        <taxon>Agaricomycetidae</taxon>
        <taxon>Agaricales</taxon>
        <taxon>Marasmiineae</taxon>
        <taxon>Omphalotaceae</taxon>
        <taxon>Lentinula</taxon>
    </lineage>
</organism>
<dbReference type="AlphaFoldDB" id="A0AA38MVT6"/>
<feature type="compositionally biased region" description="Low complexity" evidence="2">
    <location>
        <begin position="94"/>
        <end position="114"/>
    </location>
</feature>
<protein>
    <submittedName>
        <fullName evidence="3">Haloacid dehalogenase</fullName>
    </submittedName>
</protein>
<dbReference type="PANTHER" id="PTHR43316">
    <property type="entry name" value="HYDROLASE, HALOACID DELAHOGENASE-RELATED"/>
    <property type="match status" value="1"/>
</dbReference>
<dbReference type="Proteomes" id="UP001176059">
    <property type="component" value="Unassembled WGS sequence"/>
</dbReference>